<comment type="caution">
    <text evidence="2">The sequence shown here is derived from an EMBL/GenBank/DDBJ whole genome shotgun (WGS) entry which is preliminary data.</text>
</comment>
<keyword evidence="3" id="KW-1185">Reference proteome</keyword>
<feature type="compositionally biased region" description="Polar residues" evidence="1">
    <location>
        <begin position="17"/>
        <end position="27"/>
    </location>
</feature>
<name>A0A7J9LTH2_GOSSC</name>
<proteinExistence type="predicted"/>
<gene>
    <name evidence="2" type="ORF">Goshw_003433</name>
</gene>
<dbReference type="EMBL" id="JABFAF010000008">
    <property type="protein sequence ID" value="MBA0862010.1"/>
    <property type="molecule type" value="Genomic_DNA"/>
</dbReference>
<sequence length="176" mass="19864">MMRKKKFSSIEKYNGKPLTSSSGCANSRSRREKIHDIPAGFFSERLIIQLGNFIAKMALGVEVTKMGLDLSLRAQSRKALAMNSVWLREEEEGDWGGNREGIQVLGSSVRGLRRNMGTNRNIDPILGFNLKEKLSTFNGDDNSFMGQSHTSMDHDLEDRVLIGEEGKKRARWRSKT</sequence>
<dbReference type="OrthoDB" id="994450at2759"/>
<evidence type="ECO:0000313" key="3">
    <source>
        <dbReference type="Proteomes" id="UP000593576"/>
    </source>
</evidence>
<organism evidence="2 3">
    <name type="scientific">Gossypium schwendimanii</name>
    <name type="common">Cotton</name>
    <dbReference type="NCBI Taxonomy" id="34291"/>
    <lineage>
        <taxon>Eukaryota</taxon>
        <taxon>Viridiplantae</taxon>
        <taxon>Streptophyta</taxon>
        <taxon>Embryophyta</taxon>
        <taxon>Tracheophyta</taxon>
        <taxon>Spermatophyta</taxon>
        <taxon>Magnoliopsida</taxon>
        <taxon>eudicotyledons</taxon>
        <taxon>Gunneridae</taxon>
        <taxon>Pentapetalae</taxon>
        <taxon>rosids</taxon>
        <taxon>malvids</taxon>
        <taxon>Malvales</taxon>
        <taxon>Malvaceae</taxon>
        <taxon>Malvoideae</taxon>
        <taxon>Gossypium</taxon>
    </lineage>
</organism>
<feature type="region of interest" description="Disordered" evidence="1">
    <location>
        <begin position="1"/>
        <end position="29"/>
    </location>
</feature>
<evidence type="ECO:0000313" key="2">
    <source>
        <dbReference type="EMBL" id="MBA0862010.1"/>
    </source>
</evidence>
<protein>
    <submittedName>
        <fullName evidence="2">Uncharacterized protein</fullName>
    </submittedName>
</protein>
<accession>A0A7J9LTH2</accession>
<reference evidence="2 3" key="1">
    <citation type="journal article" date="2019" name="Genome Biol. Evol.">
        <title>Insights into the evolution of the New World diploid cottons (Gossypium, subgenus Houzingenia) based on genome sequencing.</title>
        <authorList>
            <person name="Grover C.E."/>
            <person name="Arick M.A. 2nd"/>
            <person name="Thrash A."/>
            <person name="Conover J.L."/>
            <person name="Sanders W.S."/>
            <person name="Peterson D.G."/>
            <person name="Frelichowski J.E."/>
            <person name="Scheffler J.A."/>
            <person name="Scheffler B.E."/>
            <person name="Wendel J.F."/>
        </authorList>
    </citation>
    <scope>NUCLEOTIDE SEQUENCE [LARGE SCALE GENOMIC DNA]</scope>
    <source>
        <strain evidence="2">1</strain>
        <tissue evidence="2">Leaf</tissue>
    </source>
</reference>
<evidence type="ECO:0000256" key="1">
    <source>
        <dbReference type="SAM" id="MobiDB-lite"/>
    </source>
</evidence>
<dbReference type="AlphaFoldDB" id="A0A7J9LTH2"/>
<dbReference type="Proteomes" id="UP000593576">
    <property type="component" value="Unassembled WGS sequence"/>
</dbReference>